<dbReference type="GO" id="GO:0016787">
    <property type="term" value="F:hydrolase activity"/>
    <property type="evidence" value="ECO:0007669"/>
    <property type="project" value="UniProtKB-KW"/>
</dbReference>
<accession>A0A1H3PC03</accession>
<dbReference type="Proteomes" id="UP000199079">
    <property type="component" value="Unassembled WGS sequence"/>
</dbReference>
<dbReference type="GO" id="GO:0004519">
    <property type="term" value="F:endonuclease activity"/>
    <property type="evidence" value="ECO:0007669"/>
    <property type="project" value="UniProtKB-KW"/>
</dbReference>
<gene>
    <name evidence="7" type="ORF">SAMN05216564_1248</name>
</gene>
<keyword evidence="5" id="KW-0694">RNA-binding</keyword>
<dbReference type="Pfam" id="PF07927">
    <property type="entry name" value="HicA_toxin"/>
    <property type="match status" value="1"/>
</dbReference>
<evidence type="ECO:0000256" key="3">
    <source>
        <dbReference type="ARBA" id="ARBA00022759"/>
    </source>
</evidence>
<name>A0A1H3PC03_9EURY</name>
<evidence type="ECO:0000256" key="1">
    <source>
        <dbReference type="ARBA" id="ARBA00022649"/>
    </source>
</evidence>
<evidence type="ECO:0000256" key="4">
    <source>
        <dbReference type="ARBA" id="ARBA00022801"/>
    </source>
</evidence>
<proteinExistence type="predicted"/>
<keyword evidence="6" id="KW-0346">Stress response</keyword>
<keyword evidence="4" id="KW-0378">Hydrolase</keyword>
<keyword evidence="1" id="KW-1277">Toxin-antitoxin system</keyword>
<evidence type="ECO:0000256" key="2">
    <source>
        <dbReference type="ARBA" id="ARBA00022722"/>
    </source>
</evidence>
<reference evidence="8" key="1">
    <citation type="submission" date="2016-10" db="EMBL/GenBank/DDBJ databases">
        <authorList>
            <person name="Varghese N."/>
            <person name="Submissions S."/>
        </authorList>
    </citation>
    <scope>NUCLEOTIDE SEQUENCE [LARGE SCALE GENOMIC DNA]</scope>
    <source>
        <strain evidence="8">DC30,IBRC 10041,KCTC 4046</strain>
    </source>
</reference>
<evidence type="ECO:0000313" key="7">
    <source>
        <dbReference type="EMBL" id="SDY98463.1"/>
    </source>
</evidence>
<evidence type="ECO:0000256" key="6">
    <source>
        <dbReference type="ARBA" id="ARBA00023016"/>
    </source>
</evidence>
<dbReference type="AlphaFoldDB" id="A0A1H3PC03"/>
<dbReference type="RefSeq" id="WP_092735461.1">
    <property type="nucleotide sequence ID" value="NZ_FNPC01000024.1"/>
</dbReference>
<organism evidence="7 8">
    <name type="scientific">Halopenitus persicus</name>
    <dbReference type="NCBI Taxonomy" id="1048396"/>
    <lineage>
        <taxon>Archaea</taxon>
        <taxon>Methanobacteriati</taxon>
        <taxon>Methanobacteriota</taxon>
        <taxon>Stenosarchaea group</taxon>
        <taxon>Halobacteria</taxon>
        <taxon>Halobacteriales</taxon>
        <taxon>Haloferacaceae</taxon>
        <taxon>Halopenitus</taxon>
    </lineage>
</organism>
<dbReference type="OrthoDB" id="7619at2157"/>
<evidence type="ECO:0000256" key="5">
    <source>
        <dbReference type="ARBA" id="ARBA00022884"/>
    </source>
</evidence>
<dbReference type="InterPro" id="IPR012933">
    <property type="entry name" value="HicA_mRNA_interferase"/>
</dbReference>
<keyword evidence="2" id="KW-0540">Nuclease</keyword>
<keyword evidence="8" id="KW-1185">Reference proteome</keyword>
<protein>
    <submittedName>
        <fullName evidence="7">Predicted RNA binding protein YcfA, dsRBD-like fold, HicA-like mRNA interferase family</fullName>
    </submittedName>
</protein>
<dbReference type="SUPFAM" id="SSF54786">
    <property type="entry name" value="YcfA/nrd intein domain"/>
    <property type="match status" value="1"/>
</dbReference>
<evidence type="ECO:0000313" key="8">
    <source>
        <dbReference type="Proteomes" id="UP000199079"/>
    </source>
</evidence>
<dbReference type="EMBL" id="FNPC01000024">
    <property type="protein sequence ID" value="SDY98463.1"/>
    <property type="molecule type" value="Genomic_DNA"/>
</dbReference>
<keyword evidence="3" id="KW-0255">Endonuclease</keyword>
<sequence>MVRTTFSSDEIIKGLSKHGFVPVGGKGSHTTLRYKNPDTGKVRTVTVPKGDPIPIGTLQDIADQAGANDFHDFCRWIDAVV</sequence>
<dbReference type="Gene3D" id="3.30.920.30">
    <property type="entry name" value="Hypothetical protein"/>
    <property type="match status" value="1"/>
</dbReference>
<dbReference type="GO" id="GO:0003729">
    <property type="term" value="F:mRNA binding"/>
    <property type="evidence" value="ECO:0007669"/>
    <property type="project" value="InterPro"/>
</dbReference>
<dbReference type="InterPro" id="IPR038570">
    <property type="entry name" value="HicA_sf"/>
</dbReference>